<gene>
    <name evidence="3" type="ORF">MNBD_GAMMA09-3312</name>
</gene>
<dbReference type="InterPro" id="IPR010093">
    <property type="entry name" value="SinI_DNA-bd"/>
</dbReference>
<evidence type="ECO:0000259" key="2">
    <source>
        <dbReference type="Pfam" id="PF12728"/>
    </source>
</evidence>
<dbReference type="NCBIfam" id="TIGR01764">
    <property type="entry name" value="excise"/>
    <property type="match status" value="1"/>
</dbReference>
<dbReference type="EMBL" id="UOFI01000069">
    <property type="protein sequence ID" value="VAW65826.1"/>
    <property type="molecule type" value="Genomic_DNA"/>
</dbReference>
<dbReference type="InterPro" id="IPR036388">
    <property type="entry name" value="WH-like_DNA-bd_sf"/>
</dbReference>
<name>A0A3B0YBU3_9ZZZZ</name>
<dbReference type="SUPFAM" id="SSF46955">
    <property type="entry name" value="Putative DNA-binding domain"/>
    <property type="match status" value="1"/>
</dbReference>
<dbReference type="GO" id="GO:0003677">
    <property type="term" value="F:DNA binding"/>
    <property type="evidence" value="ECO:0007669"/>
    <property type="project" value="InterPro"/>
</dbReference>
<evidence type="ECO:0000313" key="3">
    <source>
        <dbReference type="EMBL" id="VAW65826.1"/>
    </source>
</evidence>
<protein>
    <recommendedName>
        <fullName evidence="2">Helix-turn-helix domain-containing protein</fullName>
    </recommendedName>
</protein>
<reference evidence="3" key="1">
    <citation type="submission" date="2018-06" db="EMBL/GenBank/DDBJ databases">
        <authorList>
            <person name="Zhirakovskaya E."/>
        </authorList>
    </citation>
    <scope>NUCLEOTIDE SEQUENCE</scope>
</reference>
<dbReference type="Pfam" id="PF12728">
    <property type="entry name" value="HTH_17"/>
    <property type="match status" value="1"/>
</dbReference>
<evidence type="ECO:0000256" key="1">
    <source>
        <dbReference type="SAM" id="MobiDB-lite"/>
    </source>
</evidence>
<dbReference type="InterPro" id="IPR009061">
    <property type="entry name" value="DNA-bd_dom_put_sf"/>
</dbReference>
<feature type="region of interest" description="Disordered" evidence="1">
    <location>
        <begin position="68"/>
        <end position="87"/>
    </location>
</feature>
<organism evidence="3">
    <name type="scientific">hydrothermal vent metagenome</name>
    <dbReference type="NCBI Taxonomy" id="652676"/>
    <lineage>
        <taxon>unclassified sequences</taxon>
        <taxon>metagenomes</taxon>
        <taxon>ecological metagenomes</taxon>
    </lineage>
</organism>
<proteinExistence type="predicted"/>
<dbReference type="Gene3D" id="1.10.10.10">
    <property type="entry name" value="Winged helix-like DNA-binding domain superfamily/Winged helix DNA-binding domain"/>
    <property type="match status" value="1"/>
</dbReference>
<dbReference type="AlphaFoldDB" id="A0A3B0YBU3"/>
<sequence>MTNKKGIDRLLTAEEVSTLLHIPKSTLYKLCTGGEIPVARIGKHWRFDRSRVEQWLVEQFEIQETENIKKSSDDSDEQLNLYPLADK</sequence>
<feature type="domain" description="Helix-turn-helix" evidence="2">
    <location>
        <begin position="10"/>
        <end position="56"/>
    </location>
</feature>
<dbReference type="InterPro" id="IPR041657">
    <property type="entry name" value="HTH_17"/>
</dbReference>
<accession>A0A3B0YBU3</accession>